<evidence type="ECO:0000313" key="2">
    <source>
        <dbReference type="EMBL" id="EDX08719.1"/>
    </source>
</evidence>
<feature type="compositionally biased region" description="Acidic residues" evidence="1">
    <location>
        <begin position="35"/>
        <end position="54"/>
    </location>
</feature>
<keyword evidence="3" id="KW-1185">Reference proteome</keyword>
<accession>B4QLE6</accession>
<evidence type="ECO:0000256" key="1">
    <source>
        <dbReference type="SAM" id="MobiDB-lite"/>
    </source>
</evidence>
<name>B4QLE6_DROSI</name>
<feature type="region of interest" description="Disordered" evidence="1">
    <location>
        <begin position="27"/>
        <end position="54"/>
    </location>
</feature>
<gene>
    <name evidence="2" type="primary">Dsim\GD13570</name>
    <name evidence="2" type="ORF">Dsim_GD13570</name>
</gene>
<dbReference type="AlphaFoldDB" id="B4QLE6"/>
<dbReference type="Proteomes" id="UP000000304">
    <property type="component" value="Chromosome 3L"/>
</dbReference>
<evidence type="ECO:0000313" key="3">
    <source>
        <dbReference type="Proteomes" id="UP000000304"/>
    </source>
</evidence>
<protein>
    <submittedName>
        <fullName evidence="2">GD13570</fullName>
    </submittedName>
</protein>
<organism evidence="2 3">
    <name type="scientific">Drosophila simulans</name>
    <name type="common">Fruit fly</name>
    <dbReference type="NCBI Taxonomy" id="7240"/>
    <lineage>
        <taxon>Eukaryota</taxon>
        <taxon>Metazoa</taxon>
        <taxon>Ecdysozoa</taxon>
        <taxon>Arthropoda</taxon>
        <taxon>Hexapoda</taxon>
        <taxon>Insecta</taxon>
        <taxon>Pterygota</taxon>
        <taxon>Neoptera</taxon>
        <taxon>Endopterygota</taxon>
        <taxon>Diptera</taxon>
        <taxon>Brachycera</taxon>
        <taxon>Muscomorpha</taxon>
        <taxon>Ephydroidea</taxon>
        <taxon>Drosophilidae</taxon>
        <taxon>Drosophila</taxon>
        <taxon>Sophophora</taxon>
    </lineage>
</organism>
<sequence length="163" mass="18208">MPFGLTSSQSCDWHMYYAVLYMPNPSYSREKEEAPQEDDDEDEDEDEDEVEVEGAEELKVHLLEGNQLQTKTNLRLPSTAGNQFASSFLWHAAAAAVEKLKSSTWPPPSPRFNPRIGGNLIRIVDMCVECPEQLCDICSSHFGIGNCAADKGGEPRTRTEIQN</sequence>
<proteinExistence type="predicted"/>
<dbReference type="HOGENOM" id="CLU_1628802_0_0_1"/>
<dbReference type="EMBL" id="CM000363">
    <property type="protein sequence ID" value="EDX08719.1"/>
    <property type="molecule type" value="Genomic_DNA"/>
</dbReference>
<reference evidence="2 3" key="1">
    <citation type="journal article" date="2007" name="Nature">
        <title>Evolution of genes and genomes on the Drosophila phylogeny.</title>
        <authorList>
            <consortium name="Drosophila 12 Genomes Consortium"/>
            <person name="Clark A.G."/>
            <person name="Eisen M.B."/>
            <person name="Smith D.R."/>
            <person name="Bergman C.M."/>
            <person name="Oliver B."/>
            <person name="Markow T.A."/>
            <person name="Kaufman T.C."/>
            <person name="Kellis M."/>
            <person name="Gelbart W."/>
            <person name="Iyer V.N."/>
            <person name="Pollard D.A."/>
            <person name="Sackton T.B."/>
            <person name="Larracuente A.M."/>
            <person name="Singh N.D."/>
            <person name="Abad J.P."/>
            <person name="Abt D.N."/>
            <person name="Adryan B."/>
            <person name="Aguade M."/>
            <person name="Akashi H."/>
            <person name="Anderson W.W."/>
            <person name="Aquadro C.F."/>
            <person name="Ardell D.H."/>
            <person name="Arguello R."/>
            <person name="Artieri C.G."/>
            <person name="Barbash D.A."/>
            <person name="Barker D."/>
            <person name="Barsanti P."/>
            <person name="Batterham P."/>
            <person name="Batzoglou S."/>
            <person name="Begun D."/>
            <person name="Bhutkar A."/>
            <person name="Blanco E."/>
            <person name="Bosak S.A."/>
            <person name="Bradley R.K."/>
            <person name="Brand A.D."/>
            <person name="Brent M.R."/>
            <person name="Brooks A.N."/>
            <person name="Brown R.H."/>
            <person name="Butlin R.K."/>
            <person name="Caggese C."/>
            <person name="Calvi B.R."/>
            <person name="Bernardo de Carvalho A."/>
            <person name="Caspi A."/>
            <person name="Castrezana S."/>
            <person name="Celniker S.E."/>
            <person name="Chang J.L."/>
            <person name="Chapple C."/>
            <person name="Chatterji S."/>
            <person name="Chinwalla A."/>
            <person name="Civetta A."/>
            <person name="Clifton S.W."/>
            <person name="Comeron J.M."/>
            <person name="Costello J.C."/>
            <person name="Coyne J.A."/>
            <person name="Daub J."/>
            <person name="David R.G."/>
            <person name="Delcher A.L."/>
            <person name="Delehaunty K."/>
            <person name="Do C.B."/>
            <person name="Ebling H."/>
            <person name="Edwards K."/>
            <person name="Eickbush T."/>
            <person name="Evans J.D."/>
            <person name="Filipski A."/>
            <person name="Findeiss S."/>
            <person name="Freyhult E."/>
            <person name="Fulton L."/>
            <person name="Fulton R."/>
            <person name="Garcia A.C."/>
            <person name="Gardiner A."/>
            <person name="Garfield D.A."/>
            <person name="Garvin B.E."/>
            <person name="Gibson G."/>
            <person name="Gilbert D."/>
            <person name="Gnerre S."/>
            <person name="Godfrey J."/>
            <person name="Good R."/>
            <person name="Gotea V."/>
            <person name="Gravely B."/>
            <person name="Greenberg A.J."/>
            <person name="Griffiths-Jones S."/>
            <person name="Gross S."/>
            <person name="Guigo R."/>
            <person name="Gustafson E.A."/>
            <person name="Haerty W."/>
            <person name="Hahn M.W."/>
            <person name="Halligan D.L."/>
            <person name="Halpern A.L."/>
            <person name="Halter G.M."/>
            <person name="Han M.V."/>
            <person name="Heger A."/>
            <person name="Hillier L."/>
            <person name="Hinrichs A.S."/>
            <person name="Holmes I."/>
            <person name="Hoskins R.A."/>
            <person name="Hubisz M.J."/>
            <person name="Hultmark D."/>
            <person name="Huntley M.A."/>
            <person name="Jaffe D.B."/>
            <person name="Jagadeeshan S."/>
            <person name="Jeck W.R."/>
            <person name="Johnson J."/>
            <person name="Jones C.D."/>
            <person name="Jordan W.C."/>
            <person name="Karpen G.H."/>
            <person name="Kataoka E."/>
            <person name="Keightley P.D."/>
            <person name="Kheradpour P."/>
            <person name="Kirkness E.F."/>
            <person name="Koerich L.B."/>
            <person name="Kristiansen K."/>
            <person name="Kudrna D."/>
            <person name="Kulathinal R.J."/>
            <person name="Kumar S."/>
            <person name="Kwok R."/>
            <person name="Lander E."/>
            <person name="Langley C.H."/>
            <person name="Lapoint R."/>
            <person name="Lazzaro B.P."/>
            <person name="Lee S.J."/>
            <person name="Levesque L."/>
            <person name="Li R."/>
            <person name="Lin C.F."/>
            <person name="Lin M.F."/>
            <person name="Lindblad-Toh K."/>
            <person name="Llopart A."/>
            <person name="Long M."/>
            <person name="Low L."/>
            <person name="Lozovsky E."/>
            <person name="Lu J."/>
            <person name="Luo M."/>
            <person name="Machado C.A."/>
            <person name="Makalowski W."/>
            <person name="Marzo M."/>
            <person name="Matsuda M."/>
            <person name="Matzkin L."/>
            <person name="McAllister B."/>
            <person name="McBride C.S."/>
            <person name="McKernan B."/>
            <person name="McKernan K."/>
            <person name="Mendez-Lago M."/>
            <person name="Minx P."/>
            <person name="Mollenhauer M.U."/>
            <person name="Montooth K."/>
            <person name="Mount S.M."/>
            <person name="Mu X."/>
            <person name="Myers E."/>
            <person name="Negre B."/>
            <person name="Newfeld S."/>
            <person name="Nielsen R."/>
            <person name="Noor M.A."/>
            <person name="O'Grady P."/>
            <person name="Pachter L."/>
            <person name="Papaceit M."/>
            <person name="Parisi M.J."/>
            <person name="Parisi M."/>
            <person name="Parts L."/>
            <person name="Pedersen J.S."/>
            <person name="Pesole G."/>
            <person name="Phillippy A.M."/>
            <person name="Ponting C.P."/>
            <person name="Pop M."/>
            <person name="Porcelli D."/>
            <person name="Powell J.R."/>
            <person name="Prohaska S."/>
            <person name="Pruitt K."/>
            <person name="Puig M."/>
            <person name="Quesneville H."/>
            <person name="Ram K.R."/>
            <person name="Rand D."/>
            <person name="Rasmussen M.D."/>
            <person name="Reed L.K."/>
            <person name="Reenan R."/>
            <person name="Reily A."/>
            <person name="Remington K.A."/>
            <person name="Rieger T.T."/>
            <person name="Ritchie M.G."/>
            <person name="Robin C."/>
            <person name="Rogers Y.H."/>
            <person name="Rohde C."/>
            <person name="Rozas J."/>
            <person name="Rubenfield M.J."/>
            <person name="Ruiz A."/>
            <person name="Russo S."/>
            <person name="Salzberg S.L."/>
            <person name="Sanchez-Gracia A."/>
            <person name="Saranga D.J."/>
            <person name="Sato H."/>
            <person name="Schaeffer S.W."/>
            <person name="Schatz M.C."/>
            <person name="Schlenke T."/>
            <person name="Schwartz R."/>
            <person name="Segarra C."/>
            <person name="Singh R.S."/>
            <person name="Sirot L."/>
            <person name="Sirota M."/>
            <person name="Sisneros N.B."/>
            <person name="Smith C.D."/>
            <person name="Smith T.F."/>
            <person name="Spieth J."/>
            <person name="Stage D.E."/>
            <person name="Stark A."/>
            <person name="Stephan W."/>
            <person name="Strausberg R.L."/>
            <person name="Strempel S."/>
            <person name="Sturgill D."/>
            <person name="Sutton G."/>
            <person name="Sutton G.G."/>
            <person name="Tao W."/>
            <person name="Teichmann S."/>
            <person name="Tobari Y.N."/>
            <person name="Tomimura Y."/>
            <person name="Tsolas J.M."/>
            <person name="Valente V.L."/>
            <person name="Venter E."/>
            <person name="Venter J.C."/>
            <person name="Vicario S."/>
            <person name="Vieira F.G."/>
            <person name="Vilella A.J."/>
            <person name="Villasante A."/>
            <person name="Walenz B."/>
            <person name="Wang J."/>
            <person name="Wasserman M."/>
            <person name="Watts T."/>
            <person name="Wilson D."/>
            <person name="Wilson R.K."/>
            <person name="Wing R.A."/>
            <person name="Wolfner M.F."/>
            <person name="Wong A."/>
            <person name="Wong G.K."/>
            <person name="Wu C.I."/>
            <person name="Wu G."/>
            <person name="Yamamoto D."/>
            <person name="Yang H.P."/>
            <person name="Yang S.P."/>
            <person name="Yorke J.A."/>
            <person name="Yoshida K."/>
            <person name="Zdobnov E."/>
            <person name="Zhang P."/>
            <person name="Zhang Y."/>
            <person name="Zimin A.V."/>
            <person name="Baldwin J."/>
            <person name="Abdouelleil A."/>
            <person name="Abdulkadir J."/>
            <person name="Abebe A."/>
            <person name="Abera B."/>
            <person name="Abreu J."/>
            <person name="Acer S.C."/>
            <person name="Aftuck L."/>
            <person name="Alexander A."/>
            <person name="An P."/>
            <person name="Anderson E."/>
            <person name="Anderson S."/>
            <person name="Arachi H."/>
            <person name="Azer M."/>
            <person name="Bachantsang P."/>
            <person name="Barry A."/>
            <person name="Bayul T."/>
            <person name="Berlin A."/>
            <person name="Bessette D."/>
            <person name="Bloom T."/>
            <person name="Blye J."/>
            <person name="Boguslavskiy L."/>
            <person name="Bonnet C."/>
            <person name="Boukhgalter B."/>
            <person name="Bourzgui I."/>
            <person name="Brown A."/>
            <person name="Cahill P."/>
            <person name="Channer S."/>
            <person name="Cheshatsang Y."/>
            <person name="Chuda L."/>
            <person name="Citroen M."/>
            <person name="Collymore A."/>
            <person name="Cooke P."/>
            <person name="Costello M."/>
            <person name="D'Aco K."/>
            <person name="Daza R."/>
            <person name="De Haan G."/>
            <person name="DeGray S."/>
            <person name="DeMaso C."/>
            <person name="Dhargay N."/>
            <person name="Dooley K."/>
            <person name="Dooley E."/>
            <person name="Doricent M."/>
            <person name="Dorje P."/>
            <person name="Dorjee K."/>
            <person name="Dupes A."/>
            <person name="Elong R."/>
            <person name="Falk J."/>
            <person name="Farina A."/>
            <person name="Faro S."/>
            <person name="Ferguson D."/>
            <person name="Fisher S."/>
            <person name="Foley C.D."/>
            <person name="Franke A."/>
            <person name="Friedrich D."/>
            <person name="Gadbois L."/>
            <person name="Gearin G."/>
            <person name="Gearin C.R."/>
            <person name="Giannoukos G."/>
            <person name="Goode T."/>
            <person name="Graham J."/>
            <person name="Grandbois E."/>
            <person name="Grewal S."/>
            <person name="Gyaltsen K."/>
            <person name="Hafez N."/>
            <person name="Hagos B."/>
            <person name="Hall J."/>
            <person name="Henson C."/>
            <person name="Hollinger A."/>
            <person name="Honan T."/>
            <person name="Huard M.D."/>
            <person name="Hughes L."/>
            <person name="Hurhula B."/>
            <person name="Husby M.E."/>
            <person name="Kamat A."/>
            <person name="Kanga B."/>
            <person name="Kashin S."/>
            <person name="Khazanovich D."/>
            <person name="Kisner P."/>
            <person name="Lance K."/>
            <person name="Lara M."/>
            <person name="Lee W."/>
            <person name="Lennon N."/>
            <person name="Letendre F."/>
            <person name="LeVine R."/>
            <person name="Lipovsky A."/>
            <person name="Liu X."/>
            <person name="Liu J."/>
            <person name="Liu S."/>
            <person name="Lokyitsang T."/>
            <person name="Lokyitsang Y."/>
            <person name="Lubonja R."/>
            <person name="Lui A."/>
            <person name="MacDonald P."/>
            <person name="Magnisalis V."/>
            <person name="Maru K."/>
            <person name="Matthews C."/>
            <person name="McCusker W."/>
            <person name="McDonough S."/>
            <person name="Mehta T."/>
            <person name="Meldrim J."/>
            <person name="Meneus L."/>
            <person name="Mihai O."/>
            <person name="Mihalev A."/>
            <person name="Mihova T."/>
            <person name="Mittelman R."/>
            <person name="Mlenga V."/>
            <person name="Montmayeur A."/>
            <person name="Mulrain L."/>
            <person name="Navidi A."/>
            <person name="Naylor J."/>
            <person name="Negash T."/>
            <person name="Nguyen T."/>
            <person name="Nguyen N."/>
            <person name="Nicol R."/>
            <person name="Norbu C."/>
            <person name="Norbu N."/>
            <person name="Novod N."/>
            <person name="O'Neill B."/>
            <person name="Osman S."/>
            <person name="Markiewicz E."/>
            <person name="Oyono O.L."/>
            <person name="Patti C."/>
            <person name="Phunkhang P."/>
            <person name="Pierre F."/>
            <person name="Priest M."/>
            <person name="Raghuraman S."/>
            <person name="Rege F."/>
            <person name="Reyes R."/>
            <person name="Rise C."/>
            <person name="Rogov P."/>
            <person name="Ross K."/>
            <person name="Ryan E."/>
            <person name="Settipalli S."/>
            <person name="Shea T."/>
            <person name="Sherpa N."/>
            <person name="Shi L."/>
            <person name="Shih D."/>
            <person name="Sparrow T."/>
            <person name="Spaulding J."/>
            <person name="Stalker J."/>
            <person name="Stange-Thomann N."/>
            <person name="Stavropoulos S."/>
            <person name="Stone C."/>
            <person name="Strader C."/>
            <person name="Tesfaye S."/>
            <person name="Thomson T."/>
            <person name="Thoulutsang Y."/>
            <person name="Thoulutsang D."/>
            <person name="Topham K."/>
            <person name="Topping I."/>
            <person name="Tsamla T."/>
            <person name="Vassiliev H."/>
            <person name="Vo A."/>
            <person name="Wangchuk T."/>
            <person name="Wangdi T."/>
            <person name="Weiand M."/>
            <person name="Wilkinson J."/>
            <person name="Wilson A."/>
            <person name="Yadav S."/>
            <person name="Young G."/>
            <person name="Yu Q."/>
            <person name="Zembek L."/>
            <person name="Zhong D."/>
            <person name="Zimmer A."/>
            <person name="Zwirko Z."/>
            <person name="Jaffe D.B."/>
            <person name="Alvarez P."/>
            <person name="Brockman W."/>
            <person name="Butler J."/>
            <person name="Chin C."/>
            <person name="Gnerre S."/>
            <person name="Grabherr M."/>
            <person name="Kleber M."/>
            <person name="Mauceli E."/>
            <person name="MacCallum I."/>
        </authorList>
    </citation>
    <scope>NUCLEOTIDE SEQUENCE [LARGE SCALE GENOMIC DNA]</scope>
    <source>
        <strain evidence="3">white501</strain>
    </source>
</reference>